<dbReference type="PANTHER" id="PTHR33449">
    <property type="entry name" value="NUCLEOID-ASSOCIATED PROTEIN YBAB"/>
    <property type="match status" value="1"/>
</dbReference>
<dbReference type="PANTHER" id="PTHR33449:SF1">
    <property type="entry name" value="NUCLEOID-ASSOCIATED PROTEIN YBAB"/>
    <property type="match status" value="1"/>
</dbReference>
<organism evidence="4 5">
    <name type="scientific">Rickettsia massiliae (strain Mtu5)</name>
    <dbReference type="NCBI Taxonomy" id="416276"/>
    <lineage>
        <taxon>Bacteria</taxon>
        <taxon>Pseudomonadati</taxon>
        <taxon>Pseudomonadota</taxon>
        <taxon>Alphaproteobacteria</taxon>
        <taxon>Rickettsiales</taxon>
        <taxon>Rickettsiaceae</taxon>
        <taxon>Rickettsieae</taxon>
        <taxon>Rickettsia</taxon>
        <taxon>spotted fever group</taxon>
    </lineage>
</organism>
<dbReference type="GO" id="GO:0005829">
    <property type="term" value="C:cytosol"/>
    <property type="evidence" value="ECO:0007669"/>
    <property type="project" value="TreeGrafter"/>
</dbReference>
<dbReference type="InterPro" id="IPR004401">
    <property type="entry name" value="YbaB/EbfC"/>
</dbReference>
<dbReference type="AlphaFoldDB" id="A8F313"/>
<dbReference type="GO" id="GO:0043590">
    <property type="term" value="C:bacterial nucleoid"/>
    <property type="evidence" value="ECO:0007669"/>
    <property type="project" value="UniProtKB-UniRule"/>
</dbReference>
<sequence length="108" mass="11991">MMVNFNQFLKQAQSMQKKMQEAQEQMANARYTGKAGGRLVEVIATGKGEVEKISIDESLLKAEEKEMLEDLIKVAFNDAKQKCDEDSQNSLSGALNGMSLPPGFKMPF</sequence>
<accession>A8F313</accession>
<evidence type="ECO:0000313" key="5">
    <source>
        <dbReference type="Proteomes" id="UP000001311"/>
    </source>
</evidence>
<evidence type="ECO:0000256" key="2">
    <source>
        <dbReference type="HAMAP-Rule" id="MF_00274"/>
    </source>
</evidence>
<keyword evidence="3" id="KW-0175">Coiled coil</keyword>
<keyword evidence="1 2" id="KW-0238">DNA-binding</keyword>
<dbReference type="Proteomes" id="UP000001311">
    <property type="component" value="Chromosome"/>
</dbReference>
<evidence type="ECO:0000256" key="3">
    <source>
        <dbReference type="SAM" id="Coils"/>
    </source>
</evidence>
<dbReference type="HOGENOM" id="CLU_140930_0_0_5"/>
<comment type="subunit">
    <text evidence="2">Homodimer.</text>
</comment>
<evidence type="ECO:0000256" key="1">
    <source>
        <dbReference type="ARBA" id="ARBA00023125"/>
    </source>
</evidence>
<reference evidence="4 5" key="1">
    <citation type="journal article" date="2007" name="Genome Res.">
        <title>Lateral gene transfer between obligate intracellular bacteria: evidence from the Rickettsia massiliae genome.</title>
        <authorList>
            <person name="Blanc G."/>
            <person name="Ogata H."/>
            <person name="Robert C."/>
            <person name="Audic S."/>
            <person name="Claverie J.-M."/>
            <person name="Raoult D."/>
        </authorList>
    </citation>
    <scope>NUCLEOTIDE SEQUENCE [LARGE SCALE GENOMIC DNA]</scope>
    <source>
        <strain evidence="5">Mtu5</strain>
    </source>
</reference>
<comment type="function">
    <text evidence="2">Binds to DNA and alters its conformation. May be involved in regulation of gene expression, nucleoid organization and DNA protection.</text>
</comment>
<evidence type="ECO:0000313" key="4">
    <source>
        <dbReference type="EMBL" id="ABV85299.1"/>
    </source>
</evidence>
<feature type="coiled-coil region" evidence="3">
    <location>
        <begin position="5"/>
        <end position="32"/>
    </location>
</feature>
<dbReference type="Pfam" id="PF02575">
    <property type="entry name" value="YbaB_DNA_bd"/>
    <property type="match status" value="1"/>
</dbReference>
<dbReference type="PIRSF" id="PIRSF004555">
    <property type="entry name" value="UCP004555"/>
    <property type="match status" value="1"/>
</dbReference>
<dbReference type="NCBIfam" id="TIGR00103">
    <property type="entry name" value="DNA_YbaB_EbfC"/>
    <property type="match status" value="1"/>
</dbReference>
<protein>
    <recommendedName>
        <fullName evidence="2">Nucleoid-associated protein RMA_1369</fullName>
    </recommendedName>
</protein>
<name>A8F313_RICM5</name>
<dbReference type="SUPFAM" id="SSF82607">
    <property type="entry name" value="YbaB-like"/>
    <property type="match status" value="1"/>
</dbReference>
<dbReference type="EMBL" id="CP000683">
    <property type="protein sequence ID" value="ABV85299.1"/>
    <property type="molecule type" value="Genomic_DNA"/>
</dbReference>
<comment type="similarity">
    <text evidence="2">Belongs to the YbaB/EbfC family.</text>
</comment>
<gene>
    <name evidence="4" type="ordered locus">RMA_1369</name>
</gene>
<dbReference type="HAMAP" id="MF_00274">
    <property type="entry name" value="DNA_YbaB_EbfC"/>
    <property type="match status" value="1"/>
</dbReference>
<dbReference type="GO" id="GO:0003677">
    <property type="term" value="F:DNA binding"/>
    <property type="evidence" value="ECO:0007669"/>
    <property type="project" value="UniProtKB-UniRule"/>
</dbReference>
<keyword evidence="2" id="KW-0963">Cytoplasm</keyword>
<dbReference type="InterPro" id="IPR036894">
    <property type="entry name" value="YbaB-like_sf"/>
</dbReference>
<comment type="subcellular location">
    <subcellularLocation>
        <location evidence="2">Cytoplasm</location>
        <location evidence="2">Nucleoid</location>
    </subcellularLocation>
</comment>
<dbReference type="KEGG" id="rms:RMA_1369"/>
<keyword evidence="5" id="KW-1185">Reference proteome</keyword>
<proteinExistence type="inferred from homology"/>
<dbReference type="Gene3D" id="3.30.1310.10">
    <property type="entry name" value="Nucleoid-associated protein YbaB-like domain"/>
    <property type="match status" value="1"/>
</dbReference>